<protein>
    <submittedName>
        <fullName evidence="7">Sigma 54-interacting transcriptional regulator</fullName>
    </submittedName>
</protein>
<feature type="domain" description="PAS" evidence="6">
    <location>
        <begin position="13"/>
        <end position="64"/>
    </location>
</feature>
<dbReference type="InterPro" id="IPR000014">
    <property type="entry name" value="PAS"/>
</dbReference>
<evidence type="ECO:0000256" key="4">
    <source>
        <dbReference type="ARBA" id="ARBA00023163"/>
    </source>
</evidence>
<evidence type="ECO:0000256" key="1">
    <source>
        <dbReference type="ARBA" id="ARBA00022741"/>
    </source>
</evidence>
<keyword evidence="4" id="KW-0804">Transcription</keyword>
<dbReference type="EMBL" id="JADPKZ010000040">
    <property type="protein sequence ID" value="MBF8378042.1"/>
    <property type="molecule type" value="Genomic_DNA"/>
</dbReference>
<dbReference type="InterPro" id="IPR002078">
    <property type="entry name" value="Sigma_54_int"/>
</dbReference>
<evidence type="ECO:0000256" key="2">
    <source>
        <dbReference type="ARBA" id="ARBA00022840"/>
    </source>
</evidence>
<dbReference type="Pfam" id="PF25601">
    <property type="entry name" value="AAA_lid_14"/>
    <property type="match status" value="1"/>
</dbReference>
<dbReference type="NCBIfam" id="TIGR00229">
    <property type="entry name" value="sensory_box"/>
    <property type="match status" value="1"/>
</dbReference>
<dbReference type="SMART" id="SM00091">
    <property type="entry name" value="PAS"/>
    <property type="match status" value="1"/>
</dbReference>
<dbReference type="InterPro" id="IPR035965">
    <property type="entry name" value="PAS-like_dom_sf"/>
</dbReference>
<dbReference type="InterPro" id="IPR058031">
    <property type="entry name" value="AAA_lid_NorR"/>
</dbReference>
<feature type="domain" description="Sigma-54 factor interaction" evidence="5">
    <location>
        <begin position="162"/>
        <end position="356"/>
    </location>
</feature>
<keyword evidence="3" id="KW-0805">Transcription regulation</keyword>
<dbReference type="InterPro" id="IPR009057">
    <property type="entry name" value="Homeodomain-like_sf"/>
</dbReference>
<dbReference type="CDD" id="cd00009">
    <property type="entry name" value="AAA"/>
    <property type="match status" value="1"/>
</dbReference>
<keyword evidence="1" id="KW-0547">Nucleotide-binding</keyword>
<comment type="caution">
    <text evidence="7">The sequence shown here is derived from an EMBL/GenBank/DDBJ whole genome shotgun (WGS) entry which is preliminary data.</text>
</comment>
<dbReference type="PROSITE" id="PS50045">
    <property type="entry name" value="SIGMA54_INTERACT_4"/>
    <property type="match status" value="1"/>
</dbReference>
<name>A0ABS0F415_9BACL</name>
<dbReference type="Gene3D" id="1.10.8.60">
    <property type="match status" value="1"/>
</dbReference>
<dbReference type="RefSeq" id="WP_067850396.1">
    <property type="nucleotide sequence ID" value="NZ_JADPKZ010000040.1"/>
</dbReference>
<evidence type="ECO:0000256" key="3">
    <source>
        <dbReference type="ARBA" id="ARBA00023015"/>
    </source>
</evidence>
<dbReference type="InterPro" id="IPR002197">
    <property type="entry name" value="HTH_Fis"/>
</dbReference>
<keyword evidence="8" id="KW-1185">Reference proteome</keyword>
<dbReference type="Proteomes" id="UP000642910">
    <property type="component" value="Unassembled WGS sequence"/>
</dbReference>
<evidence type="ECO:0000313" key="7">
    <source>
        <dbReference type="EMBL" id="MBF8378042.1"/>
    </source>
</evidence>
<dbReference type="SUPFAM" id="SSF52540">
    <property type="entry name" value="P-loop containing nucleoside triphosphate hydrolases"/>
    <property type="match status" value="1"/>
</dbReference>
<dbReference type="Pfam" id="PF00158">
    <property type="entry name" value="Sigma54_activat"/>
    <property type="match status" value="1"/>
</dbReference>
<dbReference type="PROSITE" id="PS50112">
    <property type="entry name" value="PAS"/>
    <property type="match status" value="1"/>
</dbReference>
<dbReference type="Pfam" id="PF02954">
    <property type="entry name" value="HTH_8"/>
    <property type="match status" value="1"/>
</dbReference>
<accession>A0ABS0F415</accession>
<organism evidence="7 8">
    <name type="scientific">Alicyclobacillus mali</name>
    <name type="common">ex Roth et al. 2021</name>
    <dbReference type="NCBI Taxonomy" id="1123961"/>
    <lineage>
        <taxon>Bacteria</taxon>
        <taxon>Bacillati</taxon>
        <taxon>Bacillota</taxon>
        <taxon>Bacilli</taxon>
        <taxon>Bacillales</taxon>
        <taxon>Alicyclobacillaceae</taxon>
        <taxon>Alicyclobacillus</taxon>
    </lineage>
</organism>
<gene>
    <name evidence="7" type="ORF">IW967_09200</name>
</gene>
<dbReference type="PANTHER" id="PTHR32071:SF14">
    <property type="entry name" value="TRANSCRIPTIONAL REGULATORY PROTEIN RTCR"/>
    <property type="match status" value="1"/>
</dbReference>
<dbReference type="CDD" id="cd00130">
    <property type="entry name" value="PAS"/>
    <property type="match status" value="1"/>
</dbReference>
<keyword evidence="2" id="KW-0067">ATP-binding</keyword>
<dbReference type="SUPFAM" id="SSF46689">
    <property type="entry name" value="Homeodomain-like"/>
    <property type="match status" value="1"/>
</dbReference>
<proteinExistence type="predicted"/>
<dbReference type="PRINTS" id="PR01590">
    <property type="entry name" value="HTHFIS"/>
</dbReference>
<evidence type="ECO:0000259" key="6">
    <source>
        <dbReference type="PROSITE" id="PS50112"/>
    </source>
</evidence>
<dbReference type="Gene3D" id="1.10.10.60">
    <property type="entry name" value="Homeodomain-like"/>
    <property type="match status" value="1"/>
</dbReference>
<dbReference type="InterPro" id="IPR013656">
    <property type="entry name" value="PAS_4"/>
</dbReference>
<dbReference type="Gene3D" id="3.30.450.20">
    <property type="entry name" value="PAS domain"/>
    <property type="match status" value="1"/>
</dbReference>
<dbReference type="Gene3D" id="3.40.50.300">
    <property type="entry name" value="P-loop containing nucleotide triphosphate hydrolases"/>
    <property type="match status" value="1"/>
</dbReference>
<dbReference type="SUPFAM" id="SSF55785">
    <property type="entry name" value="PYP-like sensor domain (PAS domain)"/>
    <property type="match status" value="1"/>
</dbReference>
<evidence type="ECO:0000259" key="5">
    <source>
        <dbReference type="PROSITE" id="PS50045"/>
    </source>
</evidence>
<evidence type="ECO:0000313" key="8">
    <source>
        <dbReference type="Proteomes" id="UP000642910"/>
    </source>
</evidence>
<reference evidence="7 8" key="1">
    <citation type="submission" date="2020-11" db="EMBL/GenBank/DDBJ databases">
        <title>Genomic insight of Alicyclobacillus mali FL 18 reveals a new arsenic-resistant strain, with potential in environmental biotechnology.</title>
        <authorList>
            <person name="Fiorentino G."/>
            <person name="Gallo G."/>
            <person name="Aulitto M."/>
        </authorList>
    </citation>
    <scope>NUCLEOTIDE SEQUENCE [LARGE SCALE GENOMIC DNA]</scope>
    <source>
        <strain evidence="7 8">FL 18</strain>
    </source>
</reference>
<dbReference type="PANTHER" id="PTHR32071">
    <property type="entry name" value="TRANSCRIPTIONAL REGULATORY PROTEIN"/>
    <property type="match status" value="1"/>
</dbReference>
<dbReference type="InterPro" id="IPR027417">
    <property type="entry name" value="P-loop_NTPase"/>
</dbReference>
<sequence length="444" mass="48479">MPDEITRISELPSDLILRALLDVVDDAVTVVEPAGIVVAWNRAAEALYGIPAQDIVGHPITEFFALESLAVHSVLTTGAHIDHAYHRPRPDVHVLISAAPVRDQLGGIAGAIAVERDMTLLVRMGEENARYLAQTQGELLRTQTVDRALEALTAPGGPRHALVVGERGTGKRTLAETSHRLLRFQGPFLAVRAEPRAAALMDAALFGADGSLVLSPDARRAGWLERAAGGTLLLQDVHLMPSAVQANLARAIEEERFRPLGGHRDLPLRCRILATAPTADAVDPALARALPVIEIPPMAERRDESLLFFHFWLTRWAKERGVIPPRLSDEAAGLIQAYPWPGNLAEMAQAARRAASVAEGEVRPEHLPEAVRALHLKPARRRVPLAHQSKELERARIREALEDSGGNKSRAAQLLGISRAALYYKLKQHGMDEITRSRRPTSRG</sequence>
<dbReference type="Pfam" id="PF08448">
    <property type="entry name" value="PAS_4"/>
    <property type="match status" value="1"/>
</dbReference>